<dbReference type="GeneID" id="18504866"/>
<reference evidence="1 2" key="1">
    <citation type="journal article" date="2014" name="Res. Microbiol.">
        <title>Characterization and complete genome sequence of a novel N4-like bacteriophage, pSb-1 infecting Shigella boydii.</title>
        <authorList>
            <person name="Jun J.W."/>
            <person name="Yun S.K."/>
            <person name="Kim H.J."/>
            <person name="Chai J.Y."/>
            <person name="Park S.C."/>
        </authorList>
    </citation>
    <scope>NUCLEOTIDE SEQUENCE [LARGE SCALE GENOMIC DNA]</scope>
</reference>
<protein>
    <submittedName>
        <fullName evidence="1">Uncharacterized protein</fullName>
    </submittedName>
</protein>
<organism evidence="1 2">
    <name type="scientific">Shigella phage pSb-1</name>
    <dbReference type="NCBI Taxonomy" id="1414738"/>
    <lineage>
        <taxon>Viruses</taxon>
        <taxon>Duplodnaviria</taxon>
        <taxon>Heunggongvirae</taxon>
        <taxon>Uroviricota</taxon>
        <taxon>Caudoviricetes</taxon>
        <taxon>Schitoviridae</taxon>
        <taxon>Enquatrovirinae</taxon>
        <taxon>Gamaleyavirus</taxon>
        <taxon>Gamaleyavirus Sb1</taxon>
    </lineage>
</organism>
<dbReference type="RefSeq" id="YP_009008422.1">
    <property type="nucleotide sequence ID" value="NC_023589.1"/>
</dbReference>
<proteinExistence type="predicted"/>
<keyword evidence="2" id="KW-1185">Reference proteome</keyword>
<dbReference type="EMBL" id="KF620435">
    <property type="protein sequence ID" value="AHB79439.1"/>
    <property type="molecule type" value="Genomic_DNA"/>
</dbReference>
<evidence type="ECO:0000313" key="2">
    <source>
        <dbReference type="Proteomes" id="UP000018812"/>
    </source>
</evidence>
<name>V5UNS0_9CAUD</name>
<dbReference type="KEGG" id="vg:18504866"/>
<evidence type="ECO:0000313" key="1">
    <source>
        <dbReference type="EMBL" id="AHB79439.1"/>
    </source>
</evidence>
<accession>V5UNS0</accession>
<sequence>MASPSTTIQIPMYRIKEVFPNFNKTGSTLVEFLRIKTTNGNGLAIGAIFMCADNTVVSSKLDNQIQVGSGAAAAVVTAIAADSSNLTITFTGTVGVGAVVELSYA</sequence>
<dbReference type="Proteomes" id="UP000018812">
    <property type="component" value="Segment"/>
</dbReference>
<gene>
    <name evidence="1" type="ORF">psb1_0021</name>
</gene>